<feature type="transmembrane region" description="Helical" evidence="10">
    <location>
        <begin position="284"/>
        <end position="303"/>
    </location>
</feature>
<evidence type="ECO:0000256" key="9">
    <source>
        <dbReference type="ARBA" id="ARBA00040345"/>
    </source>
</evidence>
<dbReference type="EMBL" id="QGLC01000009">
    <property type="protein sequence ID" value="RAL69319.1"/>
    <property type="molecule type" value="Genomic_DNA"/>
</dbReference>
<evidence type="ECO:0000256" key="3">
    <source>
        <dbReference type="ARBA" id="ARBA00022676"/>
    </source>
</evidence>
<feature type="domain" description="Glycosyltransferase 2-like" evidence="11">
    <location>
        <begin position="8"/>
        <end position="125"/>
    </location>
</feature>
<comment type="pathway">
    <text evidence="7">Carotenoid biosynthesis; staphyloxanthin biosynthesis; staphyloxanthin from farnesyl diphosphate: step 4/5.</text>
</comment>
<keyword evidence="3" id="KW-0328">Glycosyltransferase</keyword>
<comment type="similarity">
    <text evidence="8">Belongs to the glycosyltransferase 2 family. CrtQ subfamily.</text>
</comment>
<dbReference type="PANTHER" id="PTHR43646:SF2">
    <property type="entry name" value="GLYCOSYLTRANSFERASE 2-LIKE DOMAIN-CONTAINING PROTEIN"/>
    <property type="match status" value="1"/>
</dbReference>
<dbReference type="GO" id="GO:0016757">
    <property type="term" value="F:glycosyltransferase activity"/>
    <property type="evidence" value="ECO:0007669"/>
    <property type="project" value="UniProtKB-KW"/>
</dbReference>
<proteinExistence type="inferred from homology"/>
<dbReference type="Gene3D" id="3.90.550.10">
    <property type="entry name" value="Spore Coat Polysaccharide Biosynthesis Protein SpsA, Chain A"/>
    <property type="match status" value="1"/>
</dbReference>
<dbReference type="SUPFAM" id="SSF53448">
    <property type="entry name" value="Nucleotide-diphospho-sugar transferases"/>
    <property type="match status" value="1"/>
</dbReference>
<keyword evidence="4 12" id="KW-0808">Transferase</keyword>
<evidence type="ECO:0000256" key="8">
    <source>
        <dbReference type="ARBA" id="ARBA00038120"/>
    </source>
</evidence>
<evidence type="ECO:0000259" key="11">
    <source>
        <dbReference type="Pfam" id="PF00535"/>
    </source>
</evidence>
<dbReference type="RefSeq" id="WP_011928658.1">
    <property type="nucleotide sequence ID" value="NZ_JSWM01000007.1"/>
</dbReference>
<dbReference type="Proteomes" id="UP000249146">
    <property type="component" value="Unassembled WGS sequence"/>
</dbReference>
<accession>A0A328EPG3</accession>
<dbReference type="AlphaFoldDB" id="A0A328EPG3"/>
<reference evidence="12 13" key="1">
    <citation type="submission" date="2018-05" db="EMBL/GenBank/DDBJ databases">
        <title>Draft genome sequences of Dehalococcoides mccartyi strains RC and KS.</title>
        <authorList>
            <person name="Higgins S.A."/>
            <person name="Padilla-Crespo E."/>
            <person name="Loeffler F.E."/>
        </authorList>
    </citation>
    <scope>NUCLEOTIDE SEQUENCE [LARGE SCALE GENOMIC DNA]</scope>
    <source>
        <strain evidence="12 13">RC</strain>
    </source>
</reference>
<keyword evidence="10" id="KW-1133">Transmembrane helix</keyword>
<dbReference type="InterPro" id="IPR029044">
    <property type="entry name" value="Nucleotide-diphossugar_trans"/>
</dbReference>
<keyword evidence="2" id="KW-1003">Cell membrane</keyword>
<evidence type="ECO:0000256" key="10">
    <source>
        <dbReference type="SAM" id="Phobius"/>
    </source>
</evidence>
<dbReference type="Pfam" id="PF00535">
    <property type="entry name" value="Glycos_transf_2"/>
    <property type="match status" value="1"/>
</dbReference>
<gene>
    <name evidence="12" type="ORF">C1G87_0239</name>
</gene>
<sequence>MEKIMSLSVVICTRNSASTIKACLDSLMPAYRSSLIREIIIVDACSTDATCRIAGNYPVRIYYEPGKGVYFGYQYGWGICSGEYVLFLDSDAYLEKISLVGVLNMFSDPQVGLVGVYSFSPDGSRLGRCAGQWWDYHRNRLLPKARSSLFGRWYHRVVGFGAEYTSGPCFMASRQCLEATGGFAPELYLYYLYPKLAYPGDIILSGRAIQAGYKAVWANDGRVGHSPPGDLPALWRQRANWGRGDAAYLDICRTGFSKRVTCVLSRLASPVMALYLAVKYRNLLHLWYLPLAQLAWLGGYFNFRLKR</sequence>
<evidence type="ECO:0000256" key="4">
    <source>
        <dbReference type="ARBA" id="ARBA00022679"/>
    </source>
</evidence>
<evidence type="ECO:0000313" key="13">
    <source>
        <dbReference type="Proteomes" id="UP000249146"/>
    </source>
</evidence>
<dbReference type="GO" id="GO:0005886">
    <property type="term" value="C:plasma membrane"/>
    <property type="evidence" value="ECO:0007669"/>
    <property type="project" value="UniProtKB-SubCell"/>
</dbReference>
<evidence type="ECO:0000256" key="6">
    <source>
        <dbReference type="ARBA" id="ARBA00037281"/>
    </source>
</evidence>
<evidence type="ECO:0000256" key="1">
    <source>
        <dbReference type="ARBA" id="ARBA00004236"/>
    </source>
</evidence>
<comment type="subcellular location">
    <subcellularLocation>
        <location evidence="1">Cell membrane</location>
    </subcellularLocation>
</comment>
<comment type="caution">
    <text evidence="12">The sequence shown here is derived from an EMBL/GenBank/DDBJ whole genome shotgun (WGS) entry which is preliminary data.</text>
</comment>
<dbReference type="PANTHER" id="PTHR43646">
    <property type="entry name" value="GLYCOSYLTRANSFERASE"/>
    <property type="match status" value="1"/>
</dbReference>
<comment type="function">
    <text evidence="6">Catalyzes the glycosylation of 4,4'-diaponeurosporenoate, i.e. the esterification of glucose at the C1'' position with the carboxyl group of 4,4'-diaponeurosporenic acid, to form glycosyl-4,4'-diaponeurosporenoate. This is a step in the biosynthesis of staphyloxanthin, an orange pigment present in most staphylococci strains.</text>
</comment>
<evidence type="ECO:0000256" key="7">
    <source>
        <dbReference type="ARBA" id="ARBA00037904"/>
    </source>
</evidence>
<evidence type="ECO:0000313" key="12">
    <source>
        <dbReference type="EMBL" id="RAL69319.1"/>
    </source>
</evidence>
<name>A0A328EPG3_9CHLR</name>
<organism evidence="12 13">
    <name type="scientific">Dehalococcoides mccartyi</name>
    <dbReference type="NCBI Taxonomy" id="61435"/>
    <lineage>
        <taxon>Bacteria</taxon>
        <taxon>Bacillati</taxon>
        <taxon>Chloroflexota</taxon>
        <taxon>Dehalococcoidia</taxon>
        <taxon>Dehalococcoidales</taxon>
        <taxon>Dehalococcoidaceae</taxon>
        <taxon>Dehalococcoides</taxon>
    </lineage>
</organism>
<evidence type="ECO:0000256" key="5">
    <source>
        <dbReference type="ARBA" id="ARBA00023136"/>
    </source>
</evidence>
<dbReference type="InterPro" id="IPR001173">
    <property type="entry name" value="Glyco_trans_2-like"/>
</dbReference>
<keyword evidence="5 10" id="KW-0472">Membrane</keyword>
<protein>
    <recommendedName>
        <fullName evidence="9">4,4'-diaponeurosporenoate glycosyltransferase</fullName>
    </recommendedName>
</protein>
<evidence type="ECO:0000256" key="2">
    <source>
        <dbReference type="ARBA" id="ARBA00022475"/>
    </source>
</evidence>
<keyword evidence="10" id="KW-0812">Transmembrane</keyword>